<evidence type="ECO:0000256" key="4">
    <source>
        <dbReference type="ARBA" id="ARBA00022827"/>
    </source>
</evidence>
<evidence type="ECO:0000256" key="3">
    <source>
        <dbReference type="ARBA" id="ARBA00022630"/>
    </source>
</evidence>
<sequence length="197" mass="21944">FYDLQATIRDGQRCSAPKAYLVPNDYKENLDIVSEAFVKKIMIDNSQAKGVVFDFGGQTREVRANKEVILSAGAINTAQLLMLSGVGPRQELKKHKIRVKADLPVGKNLQDHLSVFLAFELNEEIMPFAKKQADKSHIIQYISSKSGALTSLQGVVVSALLDQNDTRANEYPDYQLLFWEGHAGVAKTQLRIKPEVI</sequence>
<dbReference type="InterPro" id="IPR012132">
    <property type="entry name" value="GMC_OxRdtase"/>
</dbReference>
<evidence type="ECO:0000256" key="1">
    <source>
        <dbReference type="ARBA" id="ARBA00001974"/>
    </source>
</evidence>
<dbReference type="Gene3D" id="3.50.50.60">
    <property type="entry name" value="FAD/NAD(P)-binding domain"/>
    <property type="match status" value="1"/>
</dbReference>
<dbReference type="SUPFAM" id="SSF51905">
    <property type="entry name" value="FAD/NAD(P)-binding domain"/>
    <property type="match status" value="1"/>
</dbReference>
<comment type="caution">
    <text evidence="6">The sequence shown here is derived from an EMBL/GenBank/DDBJ whole genome shotgun (WGS) entry which is preliminary data.</text>
</comment>
<evidence type="ECO:0000313" key="7">
    <source>
        <dbReference type="Proteomes" id="UP000887116"/>
    </source>
</evidence>
<organism evidence="6 7">
    <name type="scientific">Trichonephila clavata</name>
    <name type="common">Joro spider</name>
    <name type="synonym">Nephila clavata</name>
    <dbReference type="NCBI Taxonomy" id="2740835"/>
    <lineage>
        <taxon>Eukaryota</taxon>
        <taxon>Metazoa</taxon>
        <taxon>Ecdysozoa</taxon>
        <taxon>Arthropoda</taxon>
        <taxon>Chelicerata</taxon>
        <taxon>Arachnida</taxon>
        <taxon>Araneae</taxon>
        <taxon>Araneomorphae</taxon>
        <taxon>Entelegynae</taxon>
        <taxon>Araneoidea</taxon>
        <taxon>Nephilidae</taxon>
        <taxon>Trichonephila</taxon>
    </lineage>
</organism>
<reference evidence="6" key="1">
    <citation type="submission" date="2020-07" db="EMBL/GenBank/DDBJ databases">
        <title>Multicomponent nature underlies the extraordinary mechanical properties of spider dragline silk.</title>
        <authorList>
            <person name="Kono N."/>
            <person name="Nakamura H."/>
            <person name="Mori M."/>
            <person name="Yoshida Y."/>
            <person name="Ohtoshi R."/>
            <person name="Malay A.D."/>
            <person name="Moran D.A.P."/>
            <person name="Tomita M."/>
            <person name="Numata K."/>
            <person name="Arakawa K."/>
        </authorList>
    </citation>
    <scope>NUCLEOTIDE SEQUENCE</scope>
</reference>
<dbReference type="InterPro" id="IPR036188">
    <property type="entry name" value="FAD/NAD-bd_sf"/>
</dbReference>
<protein>
    <submittedName>
        <fullName evidence="6">Uncharacterized GMC-type oxidoreductase MT1316</fullName>
    </submittedName>
</protein>
<dbReference type="Gene3D" id="3.30.560.10">
    <property type="entry name" value="Glucose Oxidase, domain 3"/>
    <property type="match status" value="1"/>
</dbReference>
<keyword evidence="4" id="KW-0274">FAD</keyword>
<evidence type="ECO:0000259" key="5">
    <source>
        <dbReference type="Pfam" id="PF00732"/>
    </source>
</evidence>
<dbReference type="EMBL" id="BMAO01006682">
    <property type="protein sequence ID" value="GFR10492.1"/>
    <property type="molecule type" value="Genomic_DNA"/>
</dbReference>
<dbReference type="Pfam" id="PF00732">
    <property type="entry name" value="GMC_oxred_N"/>
    <property type="match status" value="1"/>
</dbReference>
<dbReference type="GO" id="GO:0050660">
    <property type="term" value="F:flavin adenine dinucleotide binding"/>
    <property type="evidence" value="ECO:0007669"/>
    <property type="project" value="InterPro"/>
</dbReference>
<keyword evidence="7" id="KW-1185">Reference proteome</keyword>
<dbReference type="Proteomes" id="UP000887116">
    <property type="component" value="Unassembled WGS sequence"/>
</dbReference>
<dbReference type="InterPro" id="IPR000172">
    <property type="entry name" value="GMC_OxRdtase_N"/>
</dbReference>
<feature type="non-terminal residue" evidence="6">
    <location>
        <position position="197"/>
    </location>
</feature>
<name>A0A8X6LJB4_TRICU</name>
<proteinExistence type="inferred from homology"/>
<keyword evidence="3" id="KW-0285">Flavoprotein</keyword>
<dbReference type="PANTHER" id="PTHR11552:SF147">
    <property type="entry name" value="CHOLINE DEHYDROGENASE, MITOCHONDRIAL"/>
    <property type="match status" value="1"/>
</dbReference>
<dbReference type="AlphaFoldDB" id="A0A8X6LJB4"/>
<dbReference type="PANTHER" id="PTHR11552">
    <property type="entry name" value="GLUCOSE-METHANOL-CHOLINE GMC OXIDOREDUCTASE"/>
    <property type="match status" value="1"/>
</dbReference>
<gene>
    <name evidence="6" type="primary">MT1316</name>
    <name evidence="6" type="ORF">TNCT_602001</name>
</gene>
<comment type="similarity">
    <text evidence="2">Belongs to the GMC oxidoreductase family.</text>
</comment>
<dbReference type="OrthoDB" id="6435988at2759"/>
<feature type="domain" description="Glucose-methanol-choline oxidoreductase N-terminal" evidence="5">
    <location>
        <begin position="8"/>
        <end position="113"/>
    </location>
</feature>
<evidence type="ECO:0000313" key="6">
    <source>
        <dbReference type="EMBL" id="GFR10492.1"/>
    </source>
</evidence>
<evidence type="ECO:0000256" key="2">
    <source>
        <dbReference type="ARBA" id="ARBA00010790"/>
    </source>
</evidence>
<comment type="cofactor">
    <cofactor evidence="1">
        <name>FAD</name>
        <dbReference type="ChEBI" id="CHEBI:57692"/>
    </cofactor>
</comment>
<accession>A0A8X6LJB4</accession>
<dbReference type="GO" id="GO:0016614">
    <property type="term" value="F:oxidoreductase activity, acting on CH-OH group of donors"/>
    <property type="evidence" value="ECO:0007669"/>
    <property type="project" value="InterPro"/>
</dbReference>